<dbReference type="SUPFAM" id="SSF49899">
    <property type="entry name" value="Concanavalin A-like lectins/glucanases"/>
    <property type="match status" value="1"/>
</dbReference>
<protein>
    <recommendedName>
        <fullName evidence="3">Legume lectin domain-containing protein</fullName>
    </recommendedName>
</protein>
<dbReference type="GO" id="GO:0030246">
    <property type="term" value="F:carbohydrate binding"/>
    <property type="evidence" value="ECO:0007669"/>
    <property type="project" value="UniProtKB-KW"/>
</dbReference>
<evidence type="ECO:0000256" key="2">
    <source>
        <dbReference type="ARBA" id="ARBA00022734"/>
    </source>
</evidence>
<dbReference type="AlphaFoldDB" id="A0A835MSA4"/>
<keyword evidence="2" id="KW-0430">Lectin</keyword>
<proteinExistence type="inferred from homology"/>
<name>A0A835MSA4_9ROSI</name>
<evidence type="ECO:0000313" key="4">
    <source>
        <dbReference type="EMBL" id="KAF9674704.1"/>
    </source>
</evidence>
<evidence type="ECO:0000256" key="1">
    <source>
        <dbReference type="ARBA" id="ARBA00007606"/>
    </source>
</evidence>
<dbReference type="InterPro" id="IPR013320">
    <property type="entry name" value="ConA-like_dom_sf"/>
</dbReference>
<organism evidence="4 5">
    <name type="scientific">Salix dunnii</name>
    <dbReference type="NCBI Taxonomy" id="1413687"/>
    <lineage>
        <taxon>Eukaryota</taxon>
        <taxon>Viridiplantae</taxon>
        <taxon>Streptophyta</taxon>
        <taxon>Embryophyta</taxon>
        <taxon>Tracheophyta</taxon>
        <taxon>Spermatophyta</taxon>
        <taxon>Magnoliopsida</taxon>
        <taxon>eudicotyledons</taxon>
        <taxon>Gunneridae</taxon>
        <taxon>Pentapetalae</taxon>
        <taxon>rosids</taxon>
        <taxon>fabids</taxon>
        <taxon>Malpighiales</taxon>
        <taxon>Salicaceae</taxon>
        <taxon>Saliceae</taxon>
        <taxon>Salix</taxon>
    </lineage>
</organism>
<sequence length="71" mass="7659">MFFTHPMKFTNSSNGKAFPFSTSFVFAMVLKYPSLGGHGLAFTLSTSEELLGAFPGQKINHVGVDNLISST</sequence>
<accession>A0A835MSA4</accession>
<comment type="caution">
    <text evidence="4">The sequence shown here is derived from an EMBL/GenBank/DDBJ whole genome shotgun (WGS) entry which is preliminary data.</text>
</comment>
<dbReference type="Proteomes" id="UP000657918">
    <property type="component" value="Unassembled WGS sequence"/>
</dbReference>
<dbReference type="EMBL" id="JADGMS010000010">
    <property type="protein sequence ID" value="KAF9674704.1"/>
    <property type="molecule type" value="Genomic_DNA"/>
</dbReference>
<feature type="domain" description="Legume lectin" evidence="3">
    <location>
        <begin position="2"/>
        <end position="57"/>
    </location>
</feature>
<reference evidence="4 5" key="1">
    <citation type="submission" date="2020-10" db="EMBL/GenBank/DDBJ databases">
        <title>Plant Genome Project.</title>
        <authorList>
            <person name="Zhang R.-G."/>
        </authorList>
    </citation>
    <scope>NUCLEOTIDE SEQUENCE [LARGE SCALE GENOMIC DNA]</scope>
    <source>
        <strain evidence="4">FAFU-HL-1</strain>
        <tissue evidence="4">Leaf</tissue>
    </source>
</reference>
<keyword evidence="5" id="KW-1185">Reference proteome</keyword>
<comment type="similarity">
    <text evidence="1">Belongs to the leguminous lectin family.</text>
</comment>
<gene>
    <name evidence="4" type="ORF">SADUNF_Sadunf10G0154600</name>
</gene>
<dbReference type="Pfam" id="PF00139">
    <property type="entry name" value="Lectin_legB"/>
    <property type="match status" value="1"/>
</dbReference>
<evidence type="ECO:0000313" key="5">
    <source>
        <dbReference type="Proteomes" id="UP000657918"/>
    </source>
</evidence>
<dbReference type="InterPro" id="IPR001220">
    <property type="entry name" value="Legume_lectin_dom"/>
</dbReference>
<evidence type="ECO:0000259" key="3">
    <source>
        <dbReference type="Pfam" id="PF00139"/>
    </source>
</evidence>
<dbReference type="Gene3D" id="2.60.120.200">
    <property type="match status" value="1"/>
</dbReference>
<dbReference type="OrthoDB" id="543442at2759"/>